<name>A0AAN9LVD7_PHACN</name>
<keyword evidence="4" id="KW-0645">Protease</keyword>
<gene>
    <name evidence="11" type="ORF">VNO80_26103</name>
</gene>
<evidence type="ECO:0000259" key="10">
    <source>
        <dbReference type="PROSITE" id="PS51767"/>
    </source>
</evidence>
<dbReference type="InterPro" id="IPR033121">
    <property type="entry name" value="PEPTIDASE_A1"/>
</dbReference>
<keyword evidence="6" id="KW-0064">Aspartyl protease</keyword>
<dbReference type="FunFam" id="2.40.70.10:FF:000016">
    <property type="entry name" value="Probable aspartic protease At2g35615"/>
    <property type="match status" value="1"/>
</dbReference>
<dbReference type="Gene3D" id="2.40.70.10">
    <property type="entry name" value="Acid Proteases"/>
    <property type="match status" value="2"/>
</dbReference>
<keyword evidence="12" id="KW-1185">Reference proteome</keyword>
<dbReference type="GO" id="GO:0006508">
    <property type="term" value="P:proteolysis"/>
    <property type="evidence" value="ECO:0007669"/>
    <property type="project" value="UniProtKB-KW"/>
</dbReference>
<evidence type="ECO:0000256" key="8">
    <source>
        <dbReference type="ARBA" id="ARBA00023180"/>
    </source>
</evidence>
<evidence type="ECO:0000256" key="9">
    <source>
        <dbReference type="SAM" id="SignalP"/>
    </source>
</evidence>
<dbReference type="Proteomes" id="UP001374584">
    <property type="component" value="Unassembled WGS sequence"/>
</dbReference>
<evidence type="ECO:0000256" key="6">
    <source>
        <dbReference type="ARBA" id="ARBA00022750"/>
    </source>
</evidence>
<dbReference type="PANTHER" id="PTHR47967:SF66">
    <property type="entry name" value="ASPARTIC PROTEINASE CDR1-RELATED"/>
    <property type="match status" value="1"/>
</dbReference>
<reference evidence="11 12" key="1">
    <citation type="submission" date="2024-01" db="EMBL/GenBank/DDBJ databases">
        <title>The genomes of 5 underutilized Papilionoideae crops provide insights into root nodulation and disease resistanc.</title>
        <authorList>
            <person name="Jiang F."/>
        </authorList>
    </citation>
    <scope>NUCLEOTIDE SEQUENCE [LARGE SCALE GENOMIC DNA]</scope>
    <source>
        <strain evidence="11">JINMINGXINNONG_FW02</strain>
        <tissue evidence="11">Leaves</tissue>
    </source>
</reference>
<dbReference type="CDD" id="cd05476">
    <property type="entry name" value="pepsin_A_like_plant"/>
    <property type="match status" value="1"/>
</dbReference>
<evidence type="ECO:0000256" key="7">
    <source>
        <dbReference type="ARBA" id="ARBA00022801"/>
    </source>
</evidence>
<dbReference type="InterPro" id="IPR021109">
    <property type="entry name" value="Peptidase_aspartic_dom_sf"/>
</dbReference>
<dbReference type="InterPro" id="IPR032861">
    <property type="entry name" value="TAXi_N"/>
</dbReference>
<evidence type="ECO:0000313" key="11">
    <source>
        <dbReference type="EMBL" id="KAK7343140.1"/>
    </source>
</evidence>
<evidence type="ECO:0000256" key="2">
    <source>
        <dbReference type="ARBA" id="ARBA00007447"/>
    </source>
</evidence>
<comment type="caution">
    <text evidence="11">The sequence shown here is derived from an EMBL/GenBank/DDBJ whole genome shotgun (WGS) entry which is preliminary data.</text>
</comment>
<sequence>MSRSMSLVFVLLCFCNLYSLEALDGGFSVEMIHRDSSKSPFYSSKETPFQRVANAMRRSINRVNHFNQSSVSPNTPKTIVVPDLGEYLMSYSVGTPPFNVYGILDTGSDIIWLQCQPCKKCYPQPTPLFDSSKSTTYRTFPCTSNTCKSVLGTFCSHVPDKHCEYYINYMDGTLSQGELSEETLSLSSTNGTEIQFPGILIGCGRYNTIAFVRANSGIVGLGRGSGSLINQLGPSIGGKFSYCLVPALSQSNSTSKLNFGDAAAVSGVGTVSTPLFSRNGDALYYLRLEALSVGSNRIEYGSSVGGSGNIVIDSGTTLTVLPNDVYSKLETAVANAVMLLRVGDPNQVLNLCYEATFDELDVPVITAHFTGADVPLYYVNTFTQVAEEVVCLAFMASQTGPVFGNLAQQNILVGYDLQQNSVSFRNTDCTQQ</sequence>
<dbReference type="InterPro" id="IPR034161">
    <property type="entry name" value="Pepsin-like_plant"/>
</dbReference>
<feature type="domain" description="Peptidase A1" evidence="10">
    <location>
        <begin position="87"/>
        <end position="425"/>
    </location>
</feature>
<evidence type="ECO:0000256" key="5">
    <source>
        <dbReference type="ARBA" id="ARBA00022729"/>
    </source>
</evidence>
<dbReference type="Pfam" id="PF14541">
    <property type="entry name" value="TAXi_C"/>
    <property type="match status" value="1"/>
</dbReference>
<evidence type="ECO:0000256" key="4">
    <source>
        <dbReference type="ARBA" id="ARBA00022670"/>
    </source>
</evidence>
<protein>
    <recommendedName>
        <fullName evidence="10">Peptidase A1 domain-containing protein</fullName>
    </recommendedName>
</protein>
<dbReference type="SUPFAM" id="SSF50630">
    <property type="entry name" value="Acid proteases"/>
    <property type="match status" value="1"/>
</dbReference>
<keyword evidence="8" id="KW-0325">Glycoprotein</keyword>
<dbReference type="PROSITE" id="PS51767">
    <property type="entry name" value="PEPTIDASE_A1"/>
    <property type="match status" value="1"/>
</dbReference>
<dbReference type="InterPro" id="IPR001969">
    <property type="entry name" value="Aspartic_peptidase_AS"/>
</dbReference>
<dbReference type="PANTHER" id="PTHR47967">
    <property type="entry name" value="OS07G0603500 PROTEIN-RELATED"/>
    <property type="match status" value="1"/>
</dbReference>
<feature type="chain" id="PRO_5042982040" description="Peptidase A1 domain-containing protein" evidence="9">
    <location>
        <begin position="23"/>
        <end position="432"/>
    </location>
</feature>
<accession>A0AAN9LVD7</accession>
<comment type="similarity">
    <text evidence="2">Belongs to the peptidase A1 family.</text>
</comment>
<dbReference type="FunFam" id="2.40.70.10:FF:000050">
    <property type="entry name" value="Aspartic proteinase CDR1"/>
    <property type="match status" value="1"/>
</dbReference>
<dbReference type="AlphaFoldDB" id="A0AAN9LVD7"/>
<evidence type="ECO:0000256" key="3">
    <source>
        <dbReference type="ARBA" id="ARBA00022525"/>
    </source>
</evidence>
<dbReference type="InterPro" id="IPR032799">
    <property type="entry name" value="TAXi_C"/>
</dbReference>
<dbReference type="InterPro" id="IPR051708">
    <property type="entry name" value="Plant_Aspart_Prot_A1"/>
</dbReference>
<evidence type="ECO:0000256" key="1">
    <source>
        <dbReference type="ARBA" id="ARBA00004613"/>
    </source>
</evidence>
<keyword evidence="3" id="KW-0964">Secreted</keyword>
<keyword evidence="5 9" id="KW-0732">Signal</keyword>
<keyword evidence="7" id="KW-0378">Hydrolase</keyword>
<organism evidence="11 12">
    <name type="scientific">Phaseolus coccineus</name>
    <name type="common">Scarlet runner bean</name>
    <name type="synonym">Phaseolus multiflorus</name>
    <dbReference type="NCBI Taxonomy" id="3886"/>
    <lineage>
        <taxon>Eukaryota</taxon>
        <taxon>Viridiplantae</taxon>
        <taxon>Streptophyta</taxon>
        <taxon>Embryophyta</taxon>
        <taxon>Tracheophyta</taxon>
        <taxon>Spermatophyta</taxon>
        <taxon>Magnoliopsida</taxon>
        <taxon>eudicotyledons</taxon>
        <taxon>Gunneridae</taxon>
        <taxon>Pentapetalae</taxon>
        <taxon>rosids</taxon>
        <taxon>fabids</taxon>
        <taxon>Fabales</taxon>
        <taxon>Fabaceae</taxon>
        <taxon>Papilionoideae</taxon>
        <taxon>50 kb inversion clade</taxon>
        <taxon>NPAAA clade</taxon>
        <taxon>indigoferoid/millettioid clade</taxon>
        <taxon>Phaseoleae</taxon>
        <taxon>Phaseolus</taxon>
    </lineage>
</organism>
<dbReference type="GO" id="GO:0005576">
    <property type="term" value="C:extracellular region"/>
    <property type="evidence" value="ECO:0007669"/>
    <property type="project" value="UniProtKB-SubCell"/>
</dbReference>
<dbReference type="GO" id="GO:0004190">
    <property type="term" value="F:aspartic-type endopeptidase activity"/>
    <property type="evidence" value="ECO:0007669"/>
    <property type="project" value="UniProtKB-KW"/>
</dbReference>
<dbReference type="Pfam" id="PF14543">
    <property type="entry name" value="TAXi_N"/>
    <property type="match status" value="1"/>
</dbReference>
<dbReference type="PROSITE" id="PS00141">
    <property type="entry name" value="ASP_PROTEASE"/>
    <property type="match status" value="2"/>
</dbReference>
<evidence type="ECO:0000313" key="12">
    <source>
        <dbReference type="Proteomes" id="UP001374584"/>
    </source>
</evidence>
<feature type="signal peptide" evidence="9">
    <location>
        <begin position="1"/>
        <end position="22"/>
    </location>
</feature>
<proteinExistence type="inferred from homology"/>
<comment type="subcellular location">
    <subcellularLocation>
        <location evidence="1">Secreted</location>
    </subcellularLocation>
</comment>
<dbReference type="EMBL" id="JAYMYR010000009">
    <property type="protein sequence ID" value="KAK7343140.1"/>
    <property type="molecule type" value="Genomic_DNA"/>
</dbReference>